<proteinExistence type="predicted"/>
<accession>A0A1H7ZW76</accession>
<keyword evidence="3" id="KW-1185">Reference proteome</keyword>
<name>A0A1H7ZW76_9ACTN</name>
<organism evidence="2 3">
    <name type="scientific">Nonomuraea pusilla</name>
    <dbReference type="NCBI Taxonomy" id="46177"/>
    <lineage>
        <taxon>Bacteria</taxon>
        <taxon>Bacillati</taxon>
        <taxon>Actinomycetota</taxon>
        <taxon>Actinomycetes</taxon>
        <taxon>Streptosporangiales</taxon>
        <taxon>Streptosporangiaceae</taxon>
        <taxon>Nonomuraea</taxon>
    </lineage>
</organism>
<gene>
    <name evidence="2" type="ORF">SAMN05660976_05648</name>
</gene>
<feature type="transmembrane region" description="Helical" evidence="1">
    <location>
        <begin position="63"/>
        <end position="80"/>
    </location>
</feature>
<protein>
    <submittedName>
        <fullName evidence="2">Uncharacterized protein</fullName>
    </submittedName>
</protein>
<dbReference type="STRING" id="46177.SAMN05660976_05648"/>
<keyword evidence="1" id="KW-0812">Transmembrane</keyword>
<evidence type="ECO:0000256" key="1">
    <source>
        <dbReference type="SAM" id="Phobius"/>
    </source>
</evidence>
<dbReference type="AlphaFoldDB" id="A0A1H7ZW76"/>
<sequence length="96" mass="10010">MNVSAARRPLRIAAAAELASLVVLLGNLVTVHLPEISSLAGPVHGCAYLFTVVAAARDPRRTFASTALAWLPGIGGLLALRSLDRAARRDEQVPAG</sequence>
<evidence type="ECO:0000313" key="3">
    <source>
        <dbReference type="Proteomes" id="UP000198953"/>
    </source>
</evidence>
<evidence type="ECO:0000313" key="2">
    <source>
        <dbReference type="EMBL" id="SEM62553.1"/>
    </source>
</evidence>
<keyword evidence="1" id="KW-1133">Transmembrane helix</keyword>
<keyword evidence="1" id="KW-0472">Membrane</keyword>
<feature type="transmembrane region" description="Helical" evidence="1">
    <location>
        <begin position="12"/>
        <end position="33"/>
    </location>
</feature>
<dbReference type="EMBL" id="FOBF01000015">
    <property type="protein sequence ID" value="SEM62553.1"/>
    <property type="molecule type" value="Genomic_DNA"/>
</dbReference>
<reference evidence="2 3" key="1">
    <citation type="submission" date="2016-10" db="EMBL/GenBank/DDBJ databases">
        <authorList>
            <person name="de Groot N.N."/>
        </authorList>
    </citation>
    <scope>NUCLEOTIDE SEQUENCE [LARGE SCALE GENOMIC DNA]</scope>
    <source>
        <strain evidence="2 3">DSM 43357</strain>
    </source>
</reference>
<dbReference type="Proteomes" id="UP000198953">
    <property type="component" value="Unassembled WGS sequence"/>
</dbReference>